<comment type="caution">
    <text evidence="1">The sequence shown here is derived from an EMBL/GenBank/DDBJ whole genome shotgun (WGS) entry which is preliminary data.</text>
</comment>
<proteinExistence type="predicted"/>
<dbReference type="AlphaFoldDB" id="A0AAV4GP29"/>
<keyword evidence="2" id="KW-1185">Reference proteome</keyword>
<name>A0AAV4GP29_9GAST</name>
<reference evidence="1 2" key="1">
    <citation type="journal article" date="2021" name="Elife">
        <title>Chloroplast acquisition without the gene transfer in kleptoplastic sea slugs, Plakobranchus ocellatus.</title>
        <authorList>
            <person name="Maeda T."/>
            <person name="Takahashi S."/>
            <person name="Yoshida T."/>
            <person name="Shimamura S."/>
            <person name="Takaki Y."/>
            <person name="Nagai Y."/>
            <person name="Toyoda A."/>
            <person name="Suzuki Y."/>
            <person name="Arimoto A."/>
            <person name="Ishii H."/>
            <person name="Satoh N."/>
            <person name="Nishiyama T."/>
            <person name="Hasebe M."/>
            <person name="Maruyama T."/>
            <person name="Minagawa J."/>
            <person name="Obokata J."/>
            <person name="Shigenobu S."/>
        </authorList>
    </citation>
    <scope>NUCLEOTIDE SEQUENCE [LARGE SCALE GENOMIC DNA]</scope>
</reference>
<evidence type="ECO:0000313" key="1">
    <source>
        <dbReference type="EMBL" id="GFR87104.1"/>
    </source>
</evidence>
<accession>A0AAV4GP29</accession>
<dbReference type="EMBL" id="BMAT01001498">
    <property type="protein sequence ID" value="GFR87104.1"/>
    <property type="molecule type" value="Genomic_DNA"/>
</dbReference>
<protein>
    <submittedName>
        <fullName evidence="1">Uncharacterized protein</fullName>
    </submittedName>
</protein>
<evidence type="ECO:0000313" key="2">
    <source>
        <dbReference type="Proteomes" id="UP000762676"/>
    </source>
</evidence>
<sequence>MKKLKAVLFSCSGHLRNAGRITEQELDTSLYHYKLLGDGFNRRVATRPRRVEGPGRFWHWTGEQMTTLASQAAAHVVVSAAISSTCGQELLLLWVG</sequence>
<gene>
    <name evidence="1" type="ORF">ElyMa_000738200</name>
</gene>
<organism evidence="1 2">
    <name type="scientific">Elysia marginata</name>
    <dbReference type="NCBI Taxonomy" id="1093978"/>
    <lineage>
        <taxon>Eukaryota</taxon>
        <taxon>Metazoa</taxon>
        <taxon>Spiralia</taxon>
        <taxon>Lophotrochozoa</taxon>
        <taxon>Mollusca</taxon>
        <taxon>Gastropoda</taxon>
        <taxon>Heterobranchia</taxon>
        <taxon>Euthyneura</taxon>
        <taxon>Panpulmonata</taxon>
        <taxon>Sacoglossa</taxon>
        <taxon>Placobranchoidea</taxon>
        <taxon>Plakobranchidae</taxon>
        <taxon>Elysia</taxon>
    </lineage>
</organism>
<dbReference type="Proteomes" id="UP000762676">
    <property type="component" value="Unassembled WGS sequence"/>
</dbReference>